<dbReference type="EMBL" id="JAUSRG010000006">
    <property type="protein sequence ID" value="MDP9905497.1"/>
    <property type="molecule type" value="Genomic_DNA"/>
</dbReference>
<sequence>MTEAELWGREQGAAYVSLASRRAGGFYRALAYEDAATSFKKPL</sequence>
<comment type="caution">
    <text evidence="1">The sequence shown here is derived from an EMBL/GenBank/DDBJ whole genome shotgun (WGS) entry which is preliminary data.</text>
</comment>
<evidence type="ECO:0000313" key="4">
    <source>
        <dbReference type="Proteomes" id="UP001242995"/>
    </source>
</evidence>
<keyword evidence="3" id="KW-1185">Reference proteome</keyword>
<dbReference type="AlphaFoldDB" id="A0AAW8DAY4"/>
<evidence type="ECO:0000313" key="2">
    <source>
        <dbReference type="EMBL" id="MDQ0178763.1"/>
    </source>
</evidence>
<proteinExistence type="predicted"/>
<protein>
    <submittedName>
        <fullName evidence="1">Uncharacterized protein</fullName>
    </submittedName>
</protein>
<name>A0AAW8DAY4_9MICC</name>
<evidence type="ECO:0000313" key="1">
    <source>
        <dbReference type="EMBL" id="MDP9905497.1"/>
    </source>
</evidence>
<reference evidence="1 3" key="1">
    <citation type="submission" date="2023-07" db="EMBL/GenBank/DDBJ databases">
        <title>Sorghum-associated microbial communities from plants grown in Nebraska, USA.</title>
        <authorList>
            <person name="Schachtman D."/>
        </authorList>
    </citation>
    <scope>NUCLEOTIDE SEQUENCE</scope>
    <source>
        <strain evidence="1">DS1006</strain>
        <strain evidence="2 3">DS1016</strain>
    </source>
</reference>
<dbReference type="EMBL" id="JAUSTF010000001">
    <property type="protein sequence ID" value="MDQ0178763.1"/>
    <property type="molecule type" value="Genomic_DNA"/>
</dbReference>
<gene>
    <name evidence="1" type="ORF">J2S90_002468</name>
    <name evidence="2" type="ORF">J2S93_000170</name>
</gene>
<organism evidence="1 4">
    <name type="scientific">Arthrobacter bambusae</name>
    <dbReference type="NCBI Taxonomy" id="1338426"/>
    <lineage>
        <taxon>Bacteria</taxon>
        <taxon>Bacillati</taxon>
        <taxon>Actinomycetota</taxon>
        <taxon>Actinomycetes</taxon>
        <taxon>Micrococcales</taxon>
        <taxon>Micrococcaceae</taxon>
        <taxon>Arthrobacter</taxon>
    </lineage>
</organism>
<dbReference type="Proteomes" id="UP001230951">
    <property type="component" value="Unassembled WGS sequence"/>
</dbReference>
<accession>A0AAW8DAY4</accession>
<dbReference type="Proteomes" id="UP001242995">
    <property type="component" value="Unassembled WGS sequence"/>
</dbReference>
<evidence type="ECO:0000313" key="3">
    <source>
        <dbReference type="Proteomes" id="UP001230951"/>
    </source>
</evidence>